<organism evidence="2 3">
    <name type="scientific">Rhizopus delemar</name>
    <dbReference type="NCBI Taxonomy" id="936053"/>
    <lineage>
        <taxon>Eukaryota</taxon>
        <taxon>Fungi</taxon>
        <taxon>Fungi incertae sedis</taxon>
        <taxon>Mucoromycota</taxon>
        <taxon>Mucoromycotina</taxon>
        <taxon>Mucoromycetes</taxon>
        <taxon>Mucorales</taxon>
        <taxon>Mucorineae</taxon>
        <taxon>Rhizopodaceae</taxon>
        <taxon>Rhizopus</taxon>
    </lineage>
</organism>
<feature type="region of interest" description="Disordered" evidence="1">
    <location>
        <begin position="75"/>
        <end position="95"/>
    </location>
</feature>
<reference evidence="2 3" key="1">
    <citation type="journal article" date="2020" name="Microb. Genom.">
        <title>Genetic diversity of clinical and environmental Mucorales isolates obtained from an investigation of mucormycosis cases among solid organ transplant recipients.</title>
        <authorList>
            <person name="Nguyen M.H."/>
            <person name="Kaul D."/>
            <person name="Muto C."/>
            <person name="Cheng S.J."/>
            <person name="Richter R.A."/>
            <person name="Bruno V.M."/>
            <person name="Liu G."/>
            <person name="Beyhan S."/>
            <person name="Sundermann A.J."/>
            <person name="Mounaud S."/>
            <person name="Pasculle A.W."/>
            <person name="Nierman W.C."/>
            <person name="Driscoll E."/>
            <person name="Cumbie R."/>
            <person name="Clancy C.J."/>
            <person name="Dupont C.L."/>
        </authorList>
    </citation>
    <scope>NUCLEOTIDE SEQUENCE [LARGE SCALE GENOMIC DNA]</scope>
    <source>
        <strain evidence="2 3">GL24</strain>
    </source>
</reference>
<dbReference type="Proteomes" id="UP000740926">
    <property type="component" value="Unassembled WGS sequence"/>
</dbReference>
<comment type="caution">
    <text evidence="2">The sequence shown here is derived from an EMBL/GenBank/DDBJ whole genome shotgun (WGS) entry which is preliminary data.</text>
</comment>
<name>A0A9P6XM86_9FUNG</name>
<evidence type="ECO:0000313" key="3">
    <source>
        <dbReference type="Proteomes" id="UP000740926"/>
    </source>
</evidence>
<dbReference type="AlphaFoldDB" id="A0A9P6XM86"/>
<evidence type="ECO:0000313" key="2">
    <source>
        <dbReference type="EMBL" id="KAG1523589.1"/>
    </source>
</evidence>
<accession>A0A9P6XM86</accession>
<proteinExistence type="predicted"/>
<dbReference type="EMBL" id="JAANIU010020681">
    <property type="protein sequence ID" value="KAG1523589.1"/>
    <property type="molecule type" value="Genomic_DNA"/>
</dbReference>
<sequence>MAEVGVVAQQAQRHHATDDHRGQQGAGEPMLETAAELFDGKDDAGQRCVEGGGDTGCATGQQEVRELTRILEAEPAAEQVHQAGAHMHGGAFAPH</sequence>
<gene>
    <name evidence="2" type="ORF">G6F50_018596</name>
</gene>
<evidence type="ECO:0000256" key="1">
    <source>
        <dbReference type="SAM" id="MobiDB-lite"/>
    </source>
</evidence>
<keyword evidence="3" id="KW-1185">Reference proteome</keyword>
<protein>
    <submittedName>
        <fullName evidence="2">Uncharacterized protein</fullName>
    </submittedName>
</protein>
<feature type="region of interest" description="Disordered" evidence="1">
    <location>
        <begin position="1"/>
        <end position="55"/>
    </location>
</feature>